<protein>
    <recommendedName>
        <fullName evidence="1">AB hydrolase-1 domain-containing protein</fullName>
    </recommendedName>
</protein>
<comment type="caution">
    <text evidence="2">The sequence shown here is derived from an EMBL/GenBank/DDBJ whole genome shotgun (WGS) entry which is preliminary data.</text>
</comment>
<dbReference type="InterPro" id="IPR052897">
    <property type="entry name" value="Sec-Metab_Biosynth_Hydrolase"/>
</dbReference>
<dbReference type="Pfam" id="PF12697">
    <property type="entry name" value="Abhydrolase_6"/>
    <property type="match status" value="1"/>
</dbReference>
<dbReference type="EMBL" id="LKEB01000033">
    <property type="protein sequence ID" value="ROW08745.1"/>
    <property type="molecule type" value="Genomic_DNA"/>
</dbReference>
<dbReference type="InParanoid" id="A0A423WZ41"/>
<gene>
    <name evidence="2" type="ORF">VPNG_06368</name>
</gene>
<evidence type="ECO:0000313" key="3">
    <source>
        <dbReference type="Proteomes" id="UP000285146"/>
    </source>
</evidence>
<dbReference type="Gene3D" id="3.40.50.1820">
    <property type="entry name" value="alpha/beta hydrolase"/>
    <property type="match status" value="1"/>
</dbReference>
<dbReference type="AlphaFoldDB" id="A0A423WZ41"/>
<dbReference type="OrthoDB" id="408373at2759"/>
<reference evidence="2 3" key="1">
    <citation type="submission" date="2015-09" db="EMBL/GenBank/DDBJ databases">
        <title>Host preference determinants of Valsa canker pathogens revealed by comparative genomics.</title>
        <authorList>
            <person name="Yin Z."/>
            <person name="Huang L."/>
        </authorList>
    </citation>
    <scope>NUCLEOTIDE SEQUENCE [LARGE SCALE GENOMIC DNA]</scope>
    <source>
        <strain evidence="2 3">SXYLt</strain>
    </source>
</reference>
<dbReference type="InterPro" id="IPR000073">
    <property type="entry name" value="AB_hydrolase_1"/>
</dbReference>
<accession>A0A423WZ41</accession>
<dbReference type="STRING" id="1230097.A0A423WZ41"/>
<dbReference type="SUPFAM" id="SSF53474">
    <property type="entry name" value="alpha/beta-Hydrolases"/>
    <property type="match status" value="1"/>
</dbReference>
<dbReference type="Proteomes" id="UP000285146">
    <property type="component" value="Unassembled WGS sequence"/>
</dbReference>
<keyword evidence="3" id="KW-1185">Reference proteome</keyword>
<sequence>MSSPVIVLVPGAFGTPAGYNKLLPYLKEAGYSTHPGPYPSCNPPDPATATAPNDITSLRTNVLLPLLEQGKDIVIVAHSYGGVVAGGAAKDLDRQTRQAQGQTSGIIGLIYVAGNITLENEALHDAIGGAYPPFIKIDKPSKGLALIEPAMDVLYNDVDRVLTAELESQMQPHAYLAFETKATAPAWADKAFDGRRVYVRTLDDTCNPLFVQDAWLEKTKVRWDVVDFKTGHMPFVSQPELLAGQIVKSVKGFLIV</sequence>
<organism evidence="2 3">
    <name type="scientific">Cytospora leucostoma</name>
    <dbReference type="NCBI Taxonomy" id="1230097"/>
    <lineage>
        <taxon>Eukaryota</taxon>
        <taxon>Fungi</taxon>
        <taxon>Dikarya</taxon>
        <taxon>Ascomycota</taxon>
        <taxon>Pezizomycotina</taxon>
        <taxon>Sordariomycetes</taxon>
        <taxon>Sordariomycetidae</taxon>
        <taxon>Diaporthales</taxon>
        <taxon>Cytosporaceae</taxon>
        <taxon>Cytospora</taxon>
    </lineage>
</organism>
<dbReference type="PANTHER" id="PTHR37017:SF8">
    <property type="entry name" value="AB HYDROLASE-1 DOMAIN-CONTAINING PROTEIN"/>
    <property type="match status" value="1"/>
</dbReference>
<proteinExistence type="predicted"/>
<name>A0A423WZ41_9PEZI</name>
<dbReference type="PANTHER" id="PTHR37017">
    <property type="entry name" value="AB HYDROLASE-1 DOMAIN-CONTAINING PROTEIN-RELATED"/>
    <property type="match status" value="1"/>
</dbReference>
<feature type="domain" description="AB hydrolase-1" evidence="1">
    <location>
        <begin position="6"/>
        <end position="243"/>
    </location>
</feature>
<dbReference type="InterPro" id="IPR029058">
    <property type="entry name" value="AB_hydrolase_fold"/>
</dbReference>
<evidence type="ECO:0000313" key="2">
    <source>
        <dbReference type="EMBL" id="ROW08745.1"/>
    </source>
</evidence>
<evidence type="ECO:0000259" key="1">
    <source>
        <dbReference type="Pfam" id="PF12697"/>
    </source>
</evidence>